<evidence type="ECO:0000256" key="2">
    <source>
        <dbReference type="ARBA" id="ARBA00022722"/>
    </source>
</evidence>
<keyword evidence="5 6" id="KW-0460">Magnesium</keyword>
<evidence type="ECO:0000256" key="3">
    <source>
        <dbReference type="ARBA" id="ARBA00022723"/>
    </source>
</evidence>
<dbReference type="GO" id="GO:0004540">
    <property type="term" value="F:RNA nuclease activity"/>
    <property type="evidence" value="ECO:0007669"/>
    <property type="project" value="InterPro"/>
</dbReference>
<evidence type="ECO:0000256" key="4">
    <source>
        <dbReference type="ARBA" id="ARBA00022801"/>
    </source>
</evidence>
<protein>
    <recommendedName>
        <fullName evidence="6">Ribonuclease VapC</fullName>
        <shortName evidence="6">RNase VapC</shortName>
        <ecNumber evidence="6">3.1.-.-</ecNumber>
    </recommendedName>
    <alternativeName>
        <fullName evidence="6">Toxin VapC</fullName>
    </alternativeName>
</protein>
<keyword evidence="3 6" id="KW-0479">Metal-binding</keyword>
<organism evidence="8 9">
    <name type="scientific">Kribbella pratensis</name>
    <dbReference type="NCBI Taxonomy" id="2512112"/>
    <lineage>
        <taxon>Bacteria</taxon>
        <taxon>Bacillati</taxon>
        <taxon>Actinomycetota</taxon>
        <taxon>Actinomycetes</taxon>
        <taxon>Propionibacteriales</taxon>
        <taxon>Kribbellaceae</taxon>
        <taxon>Kribbella</taxon>
    </lineage>
</organism>
<dbReference type="Gene3D" id="3.40.50.1010">
    <property type="entry name" value="5'-nuclease"/>
    <property type="match status" value="1"/>
</dbReference>
<dbReference type="EC" id="3.1.-.-" evidence="6"/>
<dbReference type="InterPro" id="IPR029060">
    <property type="entry name" value="PIN-like_dom_sf"/>
</dbReference>
<keyword evidence="9" id="KW-1185">Reference proteome</keyword>
<dbReference type="HAMAP" id="MF_00265">
    <property type="entry name" value="VapC_Nob1"/>
    <property type="match status" value="1"/>
</dbReference>
<keyword evidence="4 6" id="KW-0378">Hydrolase</keyword>
<dbReference type="GO" id="GO:0016787">
    <property type="term" value="F:hydrolase activity"/>
    <property type="evidence" value="ECO:0007669"/>
    <property type="project" value="UniProtKB-KW"/>
</dbReference>
<feature type="binding site" evidence="6">
    <location>
        <position position="100"/>
    </location>
    <ligand>
        <name>Mg(2+)</name>
        <dbReference type="ChEBI" id="CHEBI:18420"/>
    </ligand>
</feature>
<keyword evidence="6" id="KW-0800">Toxin</keyword>
<dbReference type="Proteomes" id="UP000295146">
    <property type="component" value="Unassembled WGS sequence"/>
</dbReference>
<dbReference type="AlphaFoldDB" id="A0A4R8BYJ1"/>
<sequence length="138" mass="14922">MIVVDTGPLVAAVLSNDDDHRACVDLFAAAHLNREQLVVPSFVIPEVCYLIQREVGAKVEADFVESLAAGDFAVAECDSELERIADLMHKYADLPLGLADASVVAVAEALGAREVATLDRRHFSVVRPRHVDAFTLLP</sequence>
<evidence type="ECO:0000256" key="5">
    <source>
        <dbReference type="ARBA" id="ARBA00022842"/>
    </source>
</evidence>
<evidence type="ECO:0000256" key="6">
    <source>
        <dbReference type="HAMAP-Rule" id="MF_00265"/>
    </source>
</evidence>
<evidence type="ECO:0000259" key="7">
    <source>
        <dbReference type="Pfam" id="PF01850"/>
    </source>
</evidence>
<dbReference type="InterPro" id="IPR022907">
    <property type="entry name" value="VapC_family"/>
</dbReference>
<keyword evidence="1 6" id="KW-1277">Toxin-antitoxin system</keyword>
<comment type="cofactor">
    <cofactor evidence="6">
        <name>Mg(2+)</name>
        <dbReference type="ChEBI" id="CHEBI:18420"/>
    </cofactor>
</comment>
<evidence type="ECO:0000313" key="8">
    <source>
        <dbReference type="EMBL" id="TDW66223.1"/>
    </source>
</evidence>
<feature type="binding site" evidence="6">
    <location>
        <position position="5"/>
    </location>
    <ligand>
        <name>Mg(2+)</name>
        <dbReference type="ChEBI" id="CHEBI:18420"/>
    </ligand>
</feature>
<comment type="caution">
    <text evidence="8">The sequence shown here is derived from an EMBL/GenBank/DDBJ whole genome shotgun (WGS) entry which is preliminary data.</text>
</comment>
<evidence type="ECO:0000313" key="9">
    <source>
        <dbReference type="Proteomes" id="UP000295146"/>
    </source>
</evidence>
<dbReference type="InterPro" id="IPR002716">
    <property type="entry name" value="PIN_dom"/>
</dbReference>
<dbReference type="OrthoDB" id="32665at2"/>
<proteinExistence type="inferred from homology"/>
<dbReference type="Pfam" id="PF01850">
    <property type="entry name" value="PIN"/>
    <property type="match status" value="1"/>
</dbReference>
<dbReference type="GO" id="GO:0000287">
    <property type="term" value="F:magnesium ion binding"/>
    <property type="evidence" value="ECO:0007669"/>
    <property type="project" value="UniProtKB-UniRule"/>
</dbReference>
<name>A0A4R8BYJ1_9ACTN</name>
<reference evidence="8 9" key="1">
    <citation type="submission" date="2019-03" db="EMBL/GenBank/DDBJ databases">
        <title>Genomic Encyclopedia of Type Strains, Phase III (KMG-III): the genomes of soil and plant-associated and newly described type strains.</title>
        <authorList>
            <person name="Whitman W."/>
        </authorList>
    </citation>
    <scope>NUCLEOTIDE SEQUENCE [LARGE SCALE GENOMIC DNA]</scope>
    <source>
        <strain evidence="8 9">VKM Ac-2573</strain>
    </source>
</reference>
<evidence type="ECO:0000256" key="1">
    <source>
        <dbReference type="ARBA" id="ARBA00022649"/>
    </source>
</evidence>
<dbReference type="EMBL" id="SODP01000003">
    <property type="protein sequence ID" value="TDW66223.1"/>
    <property type="molecule type" value="Genomic_DNA"/>
</dbReference>
<accession>A0A4R8BYJ1</accession>
<dbReference type="GO" id="GO:0090729">
    <property type="term" value="F:toxin activity"/>
    <property type="evidence" value="ECO:0007669"/>
    <property type="project" value="UniProtKB-KW"/>
</dbReference>
<gene>
    <name evidence="6" type="primary">vapC</name>
    <name evidence="8" type="ORF">EV653_6246</name>
</gene>
<dbReference type="RefSeq" id="WP_134107992.1">
    <property type="nucleotide sequence ID" value="NZ_SODP01000003.1"/>
</dbReference>
<feature type="domain" description="PIN" evidence="7">
    <location>
        <begin position="2"/>
        <end position="124"/>
    </location>
</feature>
<keyword evidence="2 6" id="KW-0540">Nuclease</keyword>
<dbReference type="SUPFAM" id="SSF88723">
    <property type="entry name" value="PIN domain-like"/>
    <property type="match status" value="1"/>
</dbReference>
<comment type="similarity">
    <text evidence="6">Belongs to the PINc/VapC protein family.</text>
</comment>
<comment type="function">
    <text evidence="6">Toxic component of a toxin-antitoxin (TA) system. An RNase.</text>
</comment>